<evidence type="ECO:0000313" key="2">
    <source>
        <dbReference type="Proteomes" id="UP001378592"/>
    </source>
</evidence>
<name>A0AAN9Z925_9ORTH</name>
<sequence length="112" mass="13014">MHMLSLVPINERKDSQGCVPHGREILRHMRYHTPGLCGILTPQKANKTRSEMQKKFNDMLSQNNSFIHFHTTYEVECMVRFFLYMVSPGGLIHVPINNYTLVPNTILTTLRQ</sequence>
<dbReference type="AlphaFoldDB" id="A0AAN9Z925"/>
<comment type="caution">
    <text evidence="1">The sequence shown here is derived from an EMBL/GenBank/DDBJ whole genome shotgun (WGS) entry which is preliminary data.</text>
</comment>
<protein>
    <submittedName>
        <fullName evidence="1">Uncharacterized protein</fullName>
    </submittedName>
</protein>
<dbReference type="EMBL" id="JAZDUA010000018">
    <property type="protein sequence ID" value="KAK7872893.1"/>
    <property type="molecule type" value="Genomic_DNA"/>
</dbReference>
<accession>A0AAN9Z925</accession>
<keyword evidence="2" id="KW-1185">Reference proteome</keyword>
<gene>
    <name evidence="1" type="ORF">R5R35_004218</name>
</gene>
<reference evidence="1 2" key="1">
    <citation type="submission" date="2024-03" db="EMBL/GenBank/DDBJ databases">
        <title>The genome assembly and annotation of the cricket Gryllus longicercus Weissman &amp; Gray.</title>
        <authorList>
            <person name="Szrajer S."/>
            <person name="Gray D."/>
            <person name="Ylla G."/>
        </authorList>
    </citation>
    <scope>NUCLEOTIDE SEQUENCE [LARGE SCALE GENOMIC DNA]</scope>
    <source>
        <strain evidence="1">DAG 2021-001</strain>
        <tissue evidence="1">Whole body minus gut</tissue>
    </source>
</reference>
<organism evidence="1 2">
    <name type="scientific">Gryllus longicercus</name>
    <dbReference type="NCBI Taxonomy" id="2509291"/>
    <lineage>
        <taxon>Eukaryota</taxon>
        <taxon>Metazoa</taxon>
        <taxon>Ecdysozoa</taxon>
        <taxon>Arthropoda</taxon>
        <taxon>Hexapoda</taxon>
        <taxon>Insecta</taxon>
        <taxon>Pterygota</taxon>
        <taxon>Neoptera</taxon>
        <taxon>Polyneoptera</taxon>
        <taxon>Orthoptera</taxon>
        <taxon>Ensifera</taxon>
        <taxon>Gryllidea</taxon>
        <taxon>Grylloidea</taxon>
        <taxon>Gryllidae</taxon>
        <taxon>Gryllinae</taxon>
        <taxon>Gryllus</taxon>
    </lineage>
</organism>
<dbReference type="Proteomes" id="UP001378592">
    <property type="component" value="Unassembled WGS sequence"/>
</dbReference>
<evidence type="ECO:0000313" key="1">
    <source>
        <dbReference type="EMBL" id="KAK7872893.1"/>
    </source>
</evidence>
<proteinExistence type="predicted"/>